<dbReference type="Proteomes" id="UP000243338">
    <property type="component" value="Unassembled WGS sequence"/>
</dbReference>
<dbReference type="STRING" id="1353158.SAMN04488587_1322"/>
<dbReference type="Pfam" id="PF04069">
    <property type="entry name" value="OpuAC"/>
    <property type="match status" value="1"/>
</dbReference>
<dbReference type="RefSeq" id="WP_091689822.1">
    <property type="nucleotide sequence ID" value="NZ_CAAGSJ010000005.1"/>
</dbReference>
<dbReference type="InterPro" id="IPR041894">
    <property type="entry name" value="PBP2_ProX-like"/>
</dbReference>
<dbReference type="SUPFAM" id="SSF53850">
    <property type="entry name" value="Periplasmic binding protein-like II"/>
    <property type="match status" value="1"/>
</dbReference>
<keyword evidence="3" id="KW-1185">Reference proteome</keyword>
<dbReference type="Gene3D" id="3.40.190.10">
    <property type="entry name" value="Periplasmic binding protein-like II"/>
    <property type="match status" value="1"/>
</dbReference>
<evidence type="ECO:0000259" key="1">
    <source>
        <dbReference type="Pfam" id="PF04069"/>
    </source>
</evidence>
<sequence length="304" mass="33652">MNWKILLTTFVVLAVILSGCTESGSEDRADAEKGKVVIGSKLFQESFILAHMAGIMLEEEGYEVDVQQGLGGTLINYEGLKQGTVDVYVEYTGTAYSQILKEPPLEVWDPEVVYQKSEEGLNADGVVIVADLGFEDAYALAVKKDWGEENNVSDISDLEEYASELIIGTDPEFANREDGLPRINELYGLEFKAVKPTVANIMYEAIKNDEVDVVSAYTTDTRNELFDLRILNDDKNALPPYDAIIVMSAEFADANPDAVAALEKLEGQIDTDTMRGLNYQFDVEKRDAEDIARDYLIESGLIEA</sequence>
<feature type="domain" description="ABC-type glycine betaine transport system substrate-binding" evidence="1">
    <location>
        <begin position="35"/>
        <end position="297"/>
    </location>
</feature>
<dbReference type="EMBL" id="FOHQ01000003">
    <property type="protein sequence ID" value="SES86089.1"/>
    <property type="molecule type" value="Genomic_DNA"/>
</dbReference>
<name>A0A1H9ZWK8_9EURY</name>
<dbReference type="GO" id="GO:0022857">
    <property type="term" value="F:transmembrane transporter activity"/>
    <property type="evidence" value="ECO:0007669"/>
    <property type="project" value="InterPro"/>
</dbReference>
<protein>
    <submittedName>
        <fullName evidence="2">Osmoprotectant transport system substrate-binding protein</fullName>
    </submittedName>
</protein>
<dbReference type="Gene3D" id="3.40.190.120">
    <property type="entry name" value="Osmoprotection protein (prox), domain 2"/>
    <property type="match status" value="1"/>
</dbReference>
<gene>
    <name evidence="2" type="ORF">SAMN04488587_1322</name>
</gene>
<dbReference type="InterPro" id="IPR007210">
    <property type="entry name" value="ABC_Gly_betaine_transp_sub-bd"/>
</dbReference>
<organism evidence="2 3">
    <name type="scientific">Methanococcoides vulcani</name>
    <dbReference type="NCBI Taxonomy" id="1353158"/>
    <lineage>
        <taxon>Archaea</taxon>
        <taxon>Methanobacteriati</taxon>
        <taxon>Methanobacteriota</taxon>
        <taxon>Stenosarchaea group</taxon>
        <taxon>Methanomicrobia</taxon>
        <taxon>Methanosarcinales</taxon>
        <taxon>Methanosarcinaceae</taxon>
        <taxon>Methanococcoides</taxon>
    </lineage>
</organism>
<dbReference type="GO" id="GO:0043190">
    <property type="term" value="C:ATP-binding cassette (ABC) transporter complex"/>
    <property type="evidence" value="ECO:0007669"/>
    <property type="project" value="InterPro"/>
</dbReference>
<evidence type="ECO:0000313" key="2">
    <source>
        <dbReference type="EMBL" id="SES86089.1"/>
    </source>
</evidence>
<dbReference type="OrthoDB" id="76236at2157"/>
<dbReference type="CDD" id="cd13607">
    <property type="entry name" value="PBP2_AfProX_like"/>
    <property type="match status" value="1"/>
</dbReference>
<evidence type="ECO:0000313" key="3">
    <source>
        <dbReference type="Proteomes" id="UP000243338"/>
    </source>
</evidence>
<dbReference type="PROSITE" id="PS51257">
    <property type="entry name" value="PROKAR_LIPOPROTEIN"/>
    <property type="match status" value="1"/>
</dbReference>
<proteinExistence type="predicted"/>
<dbReference type="AlphaFoldDB" id="A0A1H9ZWK8"/>
<reference evidence="3" key="1">
    <citation type="submission" date="2016-10" db="EMBL/GenBank/DDBJ databases">
        <authorList>
            <person name="Varghese N."/>
            <person name="Submissions S."/>
        </authorList>
    </citation>
    <scope>NUCLEOTIDE SEQUENCE [LARGE SCALE GENOMIC DNA]</scope>
    <source>
        <strain evidence="3">SLH 33</strain>
    </source>
</reference>
<accession>A0A1H9ZWK8</accession>